<protein>
    <recommendedName>
        <fullName evidence="5">RRM domain-containing protein</fullName>
    </recommendedName>
</protein>
<dbReference type="KEGG" id="vcn:VOLCADRAFT_121741"/>
<dbReference type="PANTHER" id="PTHR23139">
    <property type="entry name" value="RNA-BINDING PROTEIN"/>
    <property type="match status" value="1"/>
</dbReference>
<dbReference type="PROSITE" id="PS50102">
    <property type="entry name" value="RRM"/>
    <property type="match status" value="2"/>
</dbReference>
<dbReference type="CDD" id="cd12232">
    <property type="entry name" value="RRM3_U2AF65"/>
    <property type="match status" value="1"/>
</dbReference>
<dbReference type="STRING" id="3068.D8UJ72"/>
<evidence type="ECO:0000259" key="5">
    <source>
        <dbReference type="PROSITE" id="PS50102"/>
    </source>
</evidence>
<dbReference type="InParanoid" id="D8UJ72"/>
<keyword evidence="3" id="KW-0508">mRNA splicing</keyword>
<dbReference type="InterPro" id="IPR000504">
    <property type="entry name" value="RRM_dom"/>
</dbReference>
<evidence type="ECO:0000256" key="4">
    <source>
        <dbReference type="PROSITE-ProRule" id="PRU00176"/>
    </source>
</evidence>
<proteinExistence type="predicted"/>
<dbReference type="EMBL" id="GL378423">
    <property type="protein sequence ID" value="EFJ40221.1"/>
    <property type="molecule type" value="Genomic_DNA"/>
</dbReference>
<dbReference type="eggNOG" id="KOG0120">
    <property type="taxonomic scope" value="Eukaryota"/>
</dbReference>
<dbReference type="SUPFAM" id="SSF54928">
    <property type="entry name" value="RNA-binding domain, RBD"/>
    <property type="match status" value="2"/>
</dbReference>
<organism evidence="7">
    <name type="scientific">Volvox carteri f. nagariensis</name>
    <dbReference type="NCBI Taxonomy" id="3068"/>
    <lineage>
        <taxon>Eukaryota</taxon>
        <taxon>Viridiplantae</taxon>
        <taxon>Chlorophyta</taxon>
        <taxon>core chlorophytes</taxon>
        <taxon>Chlorophyceae</taxon>
        <taxon>CS clade</taxon>
        <taxon>Chlamydomonadales</taxon>
        <taxon>Volvocaceae</taxon>
        <taxon>Volvox</taxon>
    </lineage>
</organism>
<name>D8UJ72_VOLCA</name>
<dbReference type="GO" id="GO:0008380">
    <property type="term" value="P:RNA splicing"/>
    <property type="evidence" value="ECO:0007669"/>
    <property type="project" value="UniProtKB-KW"/>
</dbReference>
<dbReference type="SMART" id="SM00360">
    <property type="entry name" value="RRM"/>
    <property type="match status" value="2"/>
</dbReference>
<feature type="domain" description="RRM" evidence="5">
    <location>
        <begin position="107"/>
        <end position="185"/>
    </location>
</feature>
<evidence type="ECO:0000313" key="6">
    <source>
        <dbReference type="EMBL" id="EFJ40221.1"/>
    </source>
</evidence>
<feature type="domain" description="RRM" evidence="5">
    <location>
        <begin position="1"/>
        <end position="72"/>
    </location>
</feature>
<evidence type="ECO:0000256" key="1">
    <source>
        <dbReference type="ARBA" id="ARBA00022664"/>
    </source>
</evidence>
<dbReference type="Gene3D" id="3.30.70.330">
    <property type="match status" value="3"/>
</dbReference>
<dbReference type="Proteomes" id="UP000001058">
    <property type="component" value="Unassembled WGS sequence"/>
</dbReference>
<evidence type="ECO:0000256" key="3">
    <source>
        <dbReference type="ARBA" id="ARBA00023187"/>
    </source>
</evidence>
<evidence type="ECO:0000313" key="7">
    <source>
        <dbReference type="Proteomes" id="UP000001058"/>
    </source>
</evidence>
<dbReference type="GO" id="GO:0003723">
    <property type="term" value="F:RNA binding"/>
    <property type="evidence" value="ECO:0007669"/>
    <property type="project" value="UniProtKB-UniRule"/>
</dbReference>
<keyword evidence="2 4" id="KW-0694">RNA-binding</keyword>
<sequence length="294" mass="31691">MSEVSLTQLFNNVMMAAGATTQPGGPVISCYMNNEKRFAFLEFRSVEETSNAMAFDGLQCQGETLKVRRPHDYNPAAAKLLGPTEPSAKINLALLGVVNTLVEDGPNKVFVGGLPGYLSEEQVRQILQAFGPLRAFNLVTDRDTGASKGYGFCEYADPNITDVAIQGLSALIVGGKPLTVRRANTAGEASATLQTLIQQQQAALDLVDDGEYMDLMEDVTQEVGKYGKLVGVEIPRPPPDGGPDPPGVGFVYLCYEDPRGAERAQVALNGRKFGDNLAEATFYDRSRFDAKDLS</sequence>
<dbReference type="CDD" id="cd12231">
    <property type="entry name" value="RRM2_U2AF65"/>
    <property type="match status" value="1"/>
</dbReference>
<dbReference type="FunFam" id="3.30.70.330:FF:000097">
    <property type="entry name" value="U2 snRNP auxiliary factor large subunit"/>
    <property type="match status" value="1"/>
</dbReference>
<dbReference type="Pfam" id="PF00076">
    <property type="entry name" value="RRM_1"/>
    <property type="match status" value="1"/>
</dbReference>
<dbReference type="RefSeq" id="XP_002958701.1">
    <property type="nucleotide sequence ID" value="XM_002958655.1"/>
</dbReference>
<accession>D8UJ72</accession>
<dbReference type="InterPro" id="IPR035979">
    <property type="entry name" value="RBD_domain_sf"/>
</dbReference>
<dbReference type="InterPro" id="IPR012677">
    <property type="entry name" value="Nucleotide-bd_a/b_plait_sf"/>
</dbReference>
<gene>
    <name evidence="6" type="ORF">VOLCADRAFT_121741</name>
</gene>
<keyword evidence="7" id="KW-1185">Reference proteome</keyword>
<keyword evidence="1" id="KW-0507">mRNA processing</keyword>
<dbReference type="OrthoDB" id="10266058at2759"/>
<dbReference type="GO" id="GO:0006397">
    <property type="term" value="P:mRNA processing"/>
    <property type="evidence" value="ECO:0007669"/>
    <property type="project" value="UniProtKB-KW"/>
</dbReference>
<evidence type="ECO:0000256" key="2">
    <source>
        <dbReference type="ARBA" id="ARBA00022884"/>
    </source>
</evidence>
<dbReference type="CDD" id="cd12230">
    <property type="entry name" value="RRM1_U2AF65"/>
    <property type="match status" value="1"/>
</dbReference>
<dbReference type="GeneID" id="9628175"/>
<dbReference type="AlphaFoldDB" id="D8UJ72"/>
<reference evidence="6 7" key="1">
    <citation type="journal article" date="2010" name="Science">
        <title>Genomic analysis of organismal complexity in the multicellular green alga Volvox carteri.</title>
        <authorList>
            <person name="Prochnik S.E."/>
            <person name="Umen J."/>
            <person name="Nedelcu A.M."/>
            <person name="Hallmann A."/>
            <person name="Miller S.M."/>
            <person name="Nishii I."/>
            <person name="Ferris P."/>
            <person name="Kuo A."/>
            <person name="Mitros T."/>
            <person name="Fritz-Laylin L.K."/>
            <person name="Hellsten U."/>
            <person name="Chapman J."/>
            <person name="Simakov O."/>
            <person name="Rensing S.A."/>
            <person name="Terry A."/>
            <person name="Pangilinan J."/>
            <person name="Kapitonov V."/>
            <person name="Jurka J."/>
            <person name="Salamov A."/>
            <person name="Shapiro H."/>
            <person name="Schmutz J."/>
            <person name="Grimwood J."/>
            <person name="Lindquist E."/>
            <person name="Lucas S."/>
            <person name="Grigoriev I.V."/>
            <person name="Schmitt R."/>
            <person name="Kirk D."/>
            <person name="Rokhsar D.S."/>
        </authorList>
    </citation>
    <scope>NUCLEOTIDE SEQUENCE [LARGE SCALE GENOMIC DNA]</scope>
    <source>
        <strain evidence="7">f. Nagariensis / Eve</strain>
    </source>
</reference>